<keyword evidence="1" id="KW-1133">Transmembrane helix</keyword>
<dbReference type="Gene3D" id="3.40.33.10">
    <property type="entry name" value="CAP"/>
    <property type="match status" value="1"/>
</dbReference>
<protein>
    <recommendedName>
        <fullName evidence="5">Ferredoxin-like protein</fullName>
    </recommendedName>
</protein>
<dbReference type="InterPro" id="IPR035940">
    <property type="entry name" value="CAP_sf"/>
</dbReference>
<dbReference type="AlphaFoldDB" id="A0A199UTC9"/>
<keyword evidence="1" id="KW-0812">Transmembrane</keyword>
<dbReference type="Proteomes" id="UP000092600">
    <property type="component" value="Unassembled WGS sequence"/>
</dbReference>
<dbReference type="EMBL" id="LSRQ01005221">
    <property type="protein sequence ID" value="OAY67895.1"/>
    <property type="molecule type" value="Genomic_DNA"/>
</dbReference>
<reference evidence="3 4" key="1">
    <citation type="journal article" date="2016" name="DNA Res.">
        <title>The draft genome of MD-2 pineapple using hybrid error correction of long reads.</title>
        <authorList>
            <person name="Redwan R.M."/>
            <person name="Saidin A."/>
            <person name="Kumar S.V."/>
        </authorList>
    </citation>
    <scope>NUCLEOTIDE SEQUENCE [LARGE SCALE GENOMIC DNA]</scope>
    <source>
        <strain evidence="4">cv. MD2</strain>
        <tissue evidence="3">Leaf</tissue>
    </source>
</reference>
<dbReference type="PANTHER" id="PTHR34537">
    <property type="entry name" value="OS08G0459300 PROTEIN"/>
    <property type="match status" value="1"/>
</dbReference>
<organism evidence="3 4">
    <name type="scientific">Ananas comosus</name>
    <name type="common">Pineapple</name>
    <name type="synonym">Ananas ananas</name>
    <dbReference type="NCBI Taxonomy" id="4615"/>
    <lineage>
        <taxon>Eukaryota</taxon>
        <taxon>Viridiplantae</taxon>
        <taxon>Streptophyta</taxon>
        <taxon>Embryophyta</taxon>
        <taxon>Tracheophyta</taxon>
        <taxon>Spermatophyta</taxon>
        <taxon>Magnoliopsida</taxon>
        <taxon>Liliopsida</taxon>
        <taxon>Poales</taxon>
        <taxon>Bromeliaceae</taxon>
        <taxon>Bromelioideae</taxon>
        <taxon>Ananas</taxon>
    </lineage>
</organism>
<feature type="chain" id="PRO_5008285454" description="Ferredoxin-like protein" evidence="2">
    <location>
        <begin position="22"/>
        <end position="232"/>
    </location>
</feature>
<evidence type="ECO:0000256" key="1">
    <source>
        <dbReference type="SAM" id="Phobius"/>
    </source>
</evidence>
<dbReference type="PANTHER" id="PTHR34537:SF1">
    <property type="entry name" value="OS08G0459300 PROTEIN"/>
    <property type="match status" value="1"/>
</dbReference>
<sequence>MAISAWFLAASALFHLAPALAADNNPADQLVALVNSNRTAHKSSSLVDNQGLGCLALEYIKAYQGQCSAVGDGKKPPDSSFADTFAPNCGVQSQSLKPITGRLIGCQTKYAQPDQAFDMLIENARSLEILYSKNHTEVGAAVSGTDGGSPYFWCVLFSNGKANSSFVVDGGTPKSVRPGCFSGNNDDCSGAGAYRVPAWPMVAGIVVSAAYAFLLFNVLICAWYALYPSNQH</sequence>
<proteinExistence type="predicted"/>
<evidence type="ECO:0000313" key="3">
    <source>
        <dbReference type="EMBL" id="OAY67895.1"/>
    </source>
</evidence>
<dbReference type="STRING" id="4615.A0A199UTC9"/>
<name>A0A199UTC9_ANACO</name>
<gene>
    <name evidence="3" type="ORF">ACMD2_08720</name>
</gene>
<feature type="transmembrane region" description="Helical" evidence="1">
    <location>
        <begin position="198"/>
        <end position="226"/>
    </location>
</feature>
<evidence type="ECO:0008006" key="5">
    <source>
        <dbReference type="Google" id="ProtNLM"/>
    </source>
</evidence>
<dbReference type="SUPFAM" id="SSF55797">
    <property type="entry name" value="PR-1-like"/>
    <property type="match status" value="1"/>
</dbReference>
<keyword evidence="2" id="KW-0732">Signal</keyword>
<evidence type="ECO:0000313" key="4">
    <source>
        <dbReference type="Proteomes" id="UP000092600"/>
    </source>
</evidence>
<accession>A0A199UTC9</accession>
<keyword evidence="1" id="KW-0472">Membrane</keyword>
<comment type="caution">
    <text evidence="3">The sequence shown here is derived from an EMBL/GenBank/DDBJ whole genome shotgun (WGS) entry which is preliminary data.</text>
</comment>
<evidence type="ECO:0000256" key="2">
    <source>
        <dbReference type="SAM" id="SignalP"/>
    </source>
</evidence>
<feature type="signal peptide" evidence="2">
    <location>
        <begin position="1"/>
        <end position="21"/>
    </location>
</feature>